<dbReference type="Proteomes" id="UP000325763">
    <property type="component" value="Chromosome"/>
</dbReference>
<evidence type="ECO:0000313" key="3">
    <source>
        <dbReference type="EMBL" id="QEV41510.1"/>
    </source>
</evidence>
<proteinExistence type="predicted"/>
<dbReference type="KEGG" id="snq:CP978_25770"/>
<keyword evidence="4" id="KW-1185">Reference proteome</keyword>
<keyword evidence="1" id="KW-0472">Membrane</keyword>
<reference evidence="3 5" key="3">
    <citation type="submission" date="2017-09" db="EMBL/GenBank/DDBJ databases">
        <title>Streptomyces genome completion.</title>
        <authorList>
            <person name="Lee N."/>
            <person name="Cho B.-K."/>
        </authorList>
    </citation>
    <scope>NUCLEOTIDE SEQUENCE [LARGE SCALE GENOMIC DNA]</scope>
    <source>
        <strain evidence="3 5">ATCC 14899</strain>
    </source>
</reference>
<accession>A0A0B5DNX9</accession>
<name>A0A0B5DNX9_9ACTN</name>
<organism evidence="2 4">
    <name type="scientific">Streptomyces nodosus</name>
    <dbReference type="NCBI Taxonomy" id="40318"/>
    <lineage>
        <taxon>Bacteria</taxon>
        <taxon>Bacillati</taxon>
        <taxon>Actinomycetota</taxon>
        <taxon>Actinomycetes</taxon>
        <taxon>Kitasatosporales</taxon>
        <taxon>Streptomycetaceae</taxon>
        <taxon>Streptomyces</taxon>
    </lineage>
</organism>
<dbReference type="HOGENOM" id="CLU_2686308_0_0_11"/>
<sequence length="74" mass="8320">MDRLPRWLSEIISIVLWWGALALALWLLSQGLNRPPSLIACIASGALLAAVGEAGDWLRRRRRTRRDRSGVRQG</sequence>
<gene>
    <name evidence="3" type="ORF">CP978_25770</name>
    <name evidence="2" type="ORF">SNOD_25445</name>
</gene>
<keyword evidence="1" id="KW-0812">Transmembrane</keyword>
<evidence type="ECO:0000313" key="5">
    <source>
        <dbReference type="Proteomes" id="UP000325763"/>
    </source>
</evidence>
<keyword evidence="1" id="KW-1133">Transmembrane helix</keyword>
<dbReference type="AlphaFoldDB" id="A0A0B5DNX9"/>
<evidence type="ECO:0000256" key="1">
    <source>
        <dbReference type="SAM" id="Phobius"/>
    </source>
</evidence>
<evidence type="ECO:0000313" key="4">
    <source>
        <dbReference type="Proteomes" id="UP000031526"/>
    </source>
</evidence>
<dbReference type="EMBL" id="CP009313">
    <property type="protein sequence ID" value="AJE43005.1"/>
    <property type="molecule type" value="Genomic_DNA"/>
</dbReference>
<feature type="transmembrane region" description="Helical" evidence="1">
    <location>
        <begin position="7"/>
        <end position="29"/>
    </location>
</feature>
<dbReference type="STRING" id="40318.SNOD_25445"/>
<reference evidence="2 4" key="2">
    <citation type="journal article" date="2016" name="Appl. Microbiol. Biotechnol.">
        <title>Exploiting the genome sequence of Streptomyces nodosus for enhanced antibiotic production.</title>
        <authorList>
            <person name="Sweeney P."/>
            <person name="Murphy C.D."/>
            <person name="Caffrey P."/>
        </authorList>
    </citation>
    <scope>NUCLEOTIDE SEQUENCE [LARGE SCALE GENOMIC DNA]</scope>
    <source>
        <strain evidence="2 4">ATCC 14899</strain>
    </source>
</reference>
<protein>
    <submittedName>
        <fullName evidence="2">Uncharacterized protein</fullName>
    </submittedName>
</protein>
<feature type="transmembrane region" description="Helical" evidence="1">
    <location>
        <begin position="35"/>
        <end position="58"/>
    </location>
</feature>
<dbReference type="Proteomes" id="UP000031526">
    <property type="component" value="Chromosome"/>
</dbReference>
<evidence type="ECO:0000313" key="2">
    <source>
        <dbReference type="EMBL" id="AJE43005.1"/>
    </source>
</evidence>
<dbReference type="EMBL" id="CP023747">
    <property type="protein sequence ID" value="QEV41510.1"/>
    <property type="molecule type" value="Genomic_DNA"/>
</dbReference>
<reference evidence="4" key="1">
    <citation type="submission" date="2014-09" db="EMBL/GenBank/DDBJ databases">
        <title>Sequence of the Streptomyces nodosus genome.</title>
        <authorList>
            <person name="Sweeney P."/>
            <person name="Stephens N."/>
            <person name="Murphy C."/>
            <person name="Caffrey P."/>
        </authorList>
    </citation>
    <scope>NUCLEOTIDE SEQUENCE [LARGE SCALE GENOMIC DNA]</scope>
    <source>
        <strain evidence="4">ATCC 14899</strain>
    </source>
</reference>